<dbReference type="AlphaFoldDB" id="A0A3M0I821"/>
<dbReference type="SUPFAM" id="SSF53474">
    <property type="entry name" value="alpha/beta-Hydrolases"/>
    <property type="match status" value="1"/>
</dbReference>
<dbReference type="GO" id="GO:0016787">
    <property type="term" value="F:hydrolase activity"/>
    <property type="evidence" value="ECO:0007669"/>
    <property type="project" value="UniProtKB-KW"/>
</dbReference>
<feature type="domain" description="AB hydrolase-1" evidence="1">
    <location>
        <begin position="16"/>
        <end position="222"/>
    </location>
</feature>
<dbReference type="Gene3D" id="3.40.50.1820">
    <property type="entry name" value="alpha/beta hydrolase"/>
    <property type="match status" value="1"/>
</dbReference>
<evidence type="ECO:0000259" key="1">
    <source>
        <dbReference type="Pfam" id="PF12697"/>
    </source>
</evidence>
<evidence type="ECO:0000313" key="2">
    <source>
        <dbReference type="EMBL" id="RMB85377.1"/>
    </source>
</evidence>
<dbReference type="Pfam" id="PF12697">
    <property type="entry name" value="Abhydrolase_6"/>
    <property type="match status" value="1"/>
</dbReference>
<evidence type="ECO:0000313" key="3">
    <source>
        <dbReference type="Proteomes" id="UP000270471"/>
    </source>
</evidence>
<sequence>MKLHTRQWGDGDRTAVLVHGIMADHRTWRRVGPALADKGYRVVAVDLRGHGASGRGEYSAAGWAGDLVDTLPAAPELAIGHSLGAMALSGAVERLAPARAVYCDPAWELRPEAGAGAARFAAFKNATRDMITNLNPRWEEADVDVELATLAAWDPETARAIADVYAVSRTPARAVVPSLVLTADPSTLVTPGLQGQLARRGFEVRTVGGAGHTLHRDDFDGFMKALSGWI</sequence>
<keyword evidence="3" id="KW-1185">Reference proteome</keyword>
<dbReference type="OrthoDB" id="8444301at2"/>
<dbReference type="PANTHER" id="PTHR43329">
    <property type="entry name" value="EPOXIDE HYDROLASE"/>
    <property type="match status" value="1"/>
</dbReference>
<reference evidence="2 3" key="1">
    <citation type="submission" date="2017-11" db="EMBL/GenBank/DDBJ databases">
        <title>Draft genome of actinobacteria isolated from guarana (Paullinia cupana (Mart.) Ducke.</title>
        <authorList>
            <person name="Siqueira K.A."/>
            <person name="Liotti R.G."/>
            <person name="Mendes T.A.O."/>
            <person name="Soares M.A."/>
        </authorList>
    </citation>
    <scope>NUCLEOTIDE SEQUENCE [LARGE SCALE GENOMIC DNA]</scope>
    <source>
        <strain evidence="2 3">193</strain>
    </source>
</reference>
<comment type="caution">
    <text evidence="2">The sequence shown here is derived from an EMBL/GenBank/DDBJ whole genome shotgun (WGS) entry which is preliminary data.</text>
</comment>
<dbReference type="InterPro" id="IPR000073">
    <property type="entry name" value="AB_hydrolase_1"/>
</dbReference>
<gene>
    <name evidence="2" type="ORF">CTZ28_14755</name>
</gene>
<dbReference type="RefSeq" id="WP_121889819.1">
    <property type="nucleotide sequence ID" value="NZ_JBEXWZ010000170.1"/>
</dbReference>
<dbReference type="EMBL" id="PENI01000007">
    <property type="protein sequence ID" value="RMB85377.1"/>
    <property type="molecule type" value="Genomic_DNA"/>
</dbReference>
<keyword evidence="2" id="KW-0378">Hydrolase</keyword>
<organism evidence="2 3">
    <name type="scientific">Streptomyces shenzhenensis</name>
    <dbReference type="NCBI Taxonomy" id="943815"/>
    <lineage>
        <taxon>Bacteria</taxon>
        <taxon>Bacillati</taxon>
        <taxon>Actinomycetota</taxon>
        <taxon>Actinomycetes</taxon>
        <taxon>Kitasatosporales</taxon>
        <taxon>Streptomycetaceae</taxon>
        <taxon>Streptomyces</taxon>
    </lineage>
</organism>
<protein>
    <submittedName>
        <fullName evidence="2">Alpha/beta hydrolase</fullName>
    </submittedName>
</protein>
<proteinExistence type="predicted"/>
<name>A0A3M0I821_9ACTN</name>
<dbReference type="Proteomes" id="UP000270471">
    <property type="component" value="Unassembled WGS sequence"/>
</dbReference>
<accession>A0A3M0I821</accession>
<dbReference type="InterPro" id="IPR029058">
    <property type="entry name" value="AB_hydrolase_fold"/>
</dbReference>